<name>A0ABW4VRS9_9BACT</name>
<organism evidence="1 2">
    <name type="scientific">Belliella marina</name>
    <dbReference type="NCBI Taxonomy" id="1644146"/>
    <lineage>
        <taxon>Bacteria</taxon>
        <taxon>Pseudomonadati</taxon>
        <taxon>Bacteroidota</taxon>
        <taxon>Cytophagia</taxon>
        <taxon>Cytophagales</taxon>
        <taxon>Cyclobacteriaceae</taxon>
        <taxon>Belliella</taxon>
    </lineage>
</organism>
<evidence type="ECO:0000313" key="2">
    <source>
        <dbReference type="Proteomes" id="UP001597361"/>
    </source>
</evidence>
<dbReference type="EMBL" id="JBHUHR010000046">
    <property type="protein sequence ID" value="MFD2036982.1"/>
    <property type="molecule type" value="Genomic_DNA"/>
</dbReference>
<gene>
    <name evidence="1" type="ORF">ACFSKL_19415</name>
</gene>
<evidence type="ECO:0000313" key="1">
    <source>
        <dbReference type="EMBL" id="MFD2036982.1"/>
    </source>
</evidence>
<dbReference type="RefSeq" id="WP_376888519.1">
    <property type="nucleotide sequence ID" value="NZ_JBHUHR010000046.1"/>
</dbReference>
<reference evidence="2" key="1">
    <citation type="journal article" date="2019" name="Int. J. Syst. Evol. Microbiol.">
        <title>The Global Catalogue of Microorganisms (GCM) 10K type strain sequencing project: providing services to taxonomists for standard genome sequencing and annotation.</title>
        <authorList>
            <consortium name="The Broad Institute Genomics Platform"/>
            <consortium name="The Broad Institute Genome Sequencing Center for Infectious Disease"/>
            <person name="Wu L."/>
            <person name="Ma J."/>
        </authorList>
    </citation>
    <scope>NUCLEOTIDE SEQUENCE [LARGE SCALE GENOMIC DNA]</scope>
    <source>
        <strain evidence="2">CGMCC 1.15180</strain>
    </source>
</reference>
<dbReference type="Proteomes" id="UP001597361">
    <property type="component" value="Unassembled WGS sequence"/>
</dbReference>
<comment type="caution">
    <text evidence="1">The sequence shown here is derived from an EMBL/GenBank/DDBJ whole genome shotgun (WGS) entry which is preliminary data.</text>
</comment>
<keyword evidence="2" id="KW-1185">Reference proteome</keyword>
<proteinExistence type="predicted"/>
<protein>
    <submittedName>
        <fullName evidence="1">Uncharacterized protein</fullName>
    </submittedName>
</protein>
<accession>A0ABW4VRS9</accession>
<sequence length="44" mass="5310">MEFKISGLRPDRIGYIFIIYEDYRAIAPFYLYLSKTVRANTFEK</sequence>